<evidence type="ECO:0000256" key="4">
    <source>
        <dbReference type="ARBA" id="ARBA00022723"/>
    </source>
</evidence>
<keyword evidence="5" id="KW-0378">Hydrolase</keyword>
<accession>A0ABQ0JVS3</accession>
<keyword evidence="3" id="KW-0540">Nuclease</keyword>
<evidence type="ECO:0000256" key="1">
    <source>
        <dbReference type="ARBA" id="ARBA00001946"/>
    </source>
</evidence>
<sequence length="105" mass="11927">MELIDNARICCVGIVFAELLQGAKSQKELDVLKEFLYVFDFLPETTEMWRKAGELSYLLRQKGKVVGLSDCYISVTASSNNAKLLTLDRHFEVIGKETGLNLYEF</sequence>
<dbReference type="PANTHER" id="PTHR33653">
    <property type="entry name" value="RIBONUCLEASE VAPC2"/>
    <property type="match status" value="1"/>
</dbReference>
<keyword evidence="10" id="KW-1185">Reference proteome</keyword>
<keyword evidence="4" id="KW-0479">Metal-binding</keyword>
<dbReference type="Gene3D" id="3.40.50.1010">
    <property type="entry name" value="5'-nuclease"/>
    <property type="match status" value="1"/>
</dbReference>
<dbReference type="CDD" id="cd18759">
    <property type="entry name" value="PIN_MtVapC3-like"/>
    <property type="match status" value="1"/>
</dbReference>
<comment type="similarity">
    <text evidence="7">Belongs to the PINc/VapC protein family.</text>
</comment>
<evidence type="ECO:0000256" key="6">
    <source>
        <dbReference type="ARBA" id="ARBA00022842"/>
    </source>
</evidence>
<dbReference type="PANTHER" id="PTHR33653:SF1">
    <property type="entry name" value="RIBONUCLEASE VAPC2"/>
    <property type="match status" value="1"/>
</dbReference>
<comment type="cofactor">
    <cofactor evidence="1">
        <name>Mg(2+)</name>
        <dbReference type="ChEBI" id="CHEBI:18420"/>
    </cofactor>
</comment>
<comment type="caution">
    <text evidence="9">The sequence shown here is derived from an EMBL/GenBank/DDBJ whole genome shotgun (WGS) entry which is preliminary data.</text>
</comment>
<dbReference type="Proteomes" id="UP000032309">
    <property type="component" value="Unassembled WGS sequence"/>
</dbReference>
<name>A0ABQ0JVS3_9BACT</name>
<evidence type="ECO:0000256" key="7">
    <source>
        <dbReference type="ARBA" id="ARBA00038093"/>
    </source>
</evidence>
<evidence type="ECO:0000256" key="5">
    <source>
        <dbReference type="ARBA" id="ARBA00022801"/>
    </source>
</evidence>
<dbReference type="InterPro" id="IPR050556">
    <property type="entry name" value="Type_II_TA_system_RNase"/>
</dbReference>
<dbReference type="InterPro" id="IPR002716">
    <property type="entry name" value="PIN_dom"/>
</dbReference>
<feature type="domain" description="PIN" evidence="8">
    <location>
        <begin position="3"/>
        <end position="96"/>
    </location>
</feature>
<dbReference type="RefSeq" id="WP_200891704.1">
    <property type="nucleotide sequence ID" value="NZ_BAFN01000001.1"/>
</dbReference>
<reference evidence="10" key="1">
    <citation type="journal article" date="2015" name="Genome Announc.">
        <title>Draft Genome Sequence of an Anaerobic Ammonium-Oxidizing Bacterium, "Candidatus Brocadia sinica".</title>
        <authorList>
            <person name="Oshiki M."/>
            <person name="Shinyako-Hata K."/>
            <person name="Satoh H."/>
            <person name="Okabe S."/>
        </authorList>
    </citation>
    <scope>NUCLEOTIDE SEQUENCE [LARGE SCALE GENOMIC DNA]</scope>
    <source>
        <strain evidence="10">JPN1</strain>
    </source>
</reference>
<keyword evidence="2" id="KW-1277">Toxin-antitoxin system</keyword>
<dbReference type="Pfam" id="PF01850">
    <property type="entry name" value="PIN"/>
    <property type="match status" value="1"/>
</dbReference>
<proteinExistence type="inferred from homology"/>
<organism evidence="9 10">
    <name type="scientific">Candidatus Brocadia sinica JPN1</name>
    <dbReference type="NCBI Taxonomy" id="1197129"/>
    <lineage>
        <taxon>Bacteria</taxon>
        <taxon>Pseudomonadati</taxon>
        <taxon>Planctomycetota</taxon>
        <taxon>Candidatus Brocadiia</taxon>
        <taxon>Candidatus Brocadiales</taxon>
        <taxon>Candidatus Brocadiaceae</taxon>
        <taxon>Candidatus Brocadia</taxon>
    </lineage>
</organism>
<protein>
    <submittedName>
        <fullName evidence="9">Nucleic acid-binding protein contains PIN domain</fullName>
    </submittedName>
</protein>
<keyword evidence="6" id="KW-0460">Magnesium</keyword>
<evidence type="ECO:0000313" key="10">
    <source>
        <dbReference type="Proteomes" id="UP000032309"/>
    </source>
</evidence>
<dbReference type="SUPFAM" id="SSF88723">
    <property type="entry name" value="PIN domain-like"/>
    <property type="match status" value="1"/>
</dbReference>
<evidence type="ECO:0000256" key="2">
    <source>
        <dbReference type="ARBA" id="ARBA00022649"/>
    </source>
</evidence>
<evidence type="ECO:0000256" key="3">
    <source>
        <dbReference type="ARBA" id="ARBA00022722"/>
    </source>
</evidence>
<evidence type="ECO:0000259" key="8">
    <source>
        <dbReference type="Pfam" id="PF01850"/>
    </source>
</evidence>
<evidence type="ECO:0000313" key="9">
    <source>
        <dbReference type="EMBL" id="GAN32796.1"/>
    </source>
</evidence>
<dbReference type="EMBL" id="BAFN01000001">
    <property type="protein sequence ID" value="GAN32796.1"/>
    <property type="molecule type" value="Genomic_DNA"/>
</dbReference>
<gene>
    <name evidence="9" type="ORF">BROSI_A1311</name>
</gene>
<dbReference type="InterPro" id="IPR029060">
    <property type="entry name" value="PIN-like_dom_sf"/>
</dbReference>